<dbReference type="InterPro" id="IPR004839">
    <property type="entry name" value="Aminotransferase_I/II_large"/>
</dbReference>
<dbReference type="PANTHER" id="PTHR42885">
    <property type="entry name" value="HISTIDINOL-PHOSPHATE AMINOTRANSFERASE-RELATED"/>
    <property type="match status" value="1"/>
</dbReference>
<dbReference type="EMBL" id="ADLK01000029">
    <property type="protein sequence ID" value="KMW16790.1"/>
    <property type="molecule type" value="Genomic_DNA"/>
</dbReference>
<comment type="cofactor">
    <cofactor evidence="1">
        <name>pyridoxal 5'-phosphate</name>
        <dbReference type="ChEBI" id="CHEBI:597326"/>
    </cofactor>
</comment>
<dbReference type="Gene3D" id="3.40.640.10">
    <property type="entry name" value="Type I PLP-dependent aspartate aminotransferase-like (Major domain)"/>
    <property type="match status" value="1"/>
</dbReference>
<dbReference type="Gene3D" id="3.90.1150.10">
    <property type="entry name" value="Aspartate Aminotransferase, domain 1"/>
    <property type="match status" value="1"/>
</dbReference>
<proteinExistence type="predicted"/>
<dbReference type="GO" id="GO:0003824">
    <property type="term" value="F:catalytic activity"/>
    <property type="evidence" value="ECO:0007669"/>
    <property type="project" value="UniProtKB-ARBA"/>
</dbReference>
<feature type="domain" description="Aminotransferase class I/classII large" evidence="4">
    <location>
        <begin position="18"/>
        <end position="349"/>
    </location>
</feature>
<dbReference type="CDD" id="cd00609">
    <property type="entry name" value="AAT_like"/>
    <property type="match status" value="1"/>
</dbReference>
<dbReference type="GeneID" id="93161344"/>
<feature type="compositionally biased region" description="Polar residues" evidence="3">
    <location>
        <begin position="398"/>
        <end position="412"/>
    </location>
</feature>
<dbReference type="SUPFAM" id="SSF53383">
    <property type="entry name" value="PLP-dependent transferases"/>
    <property type="match status" value="1"/>
</dbReference>
<dbReference type="InterPro" id="IPR015421">
    <property type="entry name" value="PyrdxlP-dep_Trfase_major"/>
</dbReference>
<dbReference type="Pfam" id="PF00155">
    <property type="entry name" value="Aminotran_1_2"/>
    <property type="match status" value="1"/>
</dbReference>
<protein>
    <recommendedName>
        <fullName evidence="4">Aminotransferase class I/classII large domain-containing protein</fullName>
    </recommendedName>
</protein>
<comment type="caution">
    <text evidence="5">The sequence shown here is derived from an EMBL/GenBank/DDBJ whole genome shotgun (WGS) entry which is preliminary data.</text>
</comment>
<sequence>MEYQHGGDIYSREIDLDYSANINPLGLPEGVRRVLAGCLDTDVCGLYPDSQCRKLRKALGRHHQVPEQWVICGNGAADLIFGLVYALKPGRALVTAPSFTEYEQALRAWGCCPDYLFLEEQAGFVPDMDRLVSTVLQAGQEGAPYDMVFLCNPNNPTGIPVPSRAVTKAVSACRQTGTLLVVDECFCDFLDQPQLYSVIPDLGDYGNLFVLKAFTKLYAMAGLRLGYGLCCDGALMEALQMVRQPWSVSGLAQMAGEAALEEQEYVERTRKLMGTERAWLTEGLKKLGCTVYDSQANYVFFKTKLGEELGRRLLEKRVLIRSCGNYPGLDGSFYRICVKNREENKDLLGHMRAVFAEASGSREKTDFGTQENTDLGTQENTDLGTQENTDLGTRENTDLGTQENTDLTGGNS</sequence>
<evidence type="ECO:0000256" key="3">
    <source>
        <dbReference type="SAM" id="MobiDB-lite"/>
    </source>
</evidence>
<dbReference type="PATRIC" id="fig|742734.4.peg.4596"/>
<dbReference type="AlphaFoldDB" id="A0A0J9EMA9"/>
<name>A0A0J9EMA9_9FIRM</name>
<dbReference type="RefSeq" id="WP_242849283.1">
    <property type="nucleotide sequence ID" value="NZ_KQ235881.1"/>
</dbReference>
<organism evidence="5 6">
    <name type="scientific">[Clostridium] citroniae WAL-19142</name>
    <dbReference type="NCBI Taxonomy" id="742734"/>
    <lineage>
        <taxon>Bacteria</taxon>
        <taxon>Bacillati</taxon>
        <taxon>Bacillota</taxon>
        <taxon>Clostridia</taxon>
        <taxon>Lachnospirales</taxon>
        <taxon>Lachnospiraceae</taxon>
        <taxon>Enterocloster</taxon>
    </lineage>
</organism>
<dbReference type="PANTHER" id="PTHR42885:SF1">
    <property type="entry name" value="THREONINE-PHOSPHATE DECARBOXYLASE"/>
    <property type="match status" value="1"/>
</dbReference>
<dbReference type="InterPro" id="IPR015424">
    <property type="entry name" value="PyrdxlP-dep_Trfase"/>
</dbReference>
<dbReference type="InterPro" id="IPR015422">
    <property type="entry name" value="PyrdxlP-dep_Trfase_small"/>
</dbReference>
<evidence type="ECO:0000313" key="6">
    <source>
        <dbReference type="Proteomes" id="UP000037392"/>
    </source>
</evidence>
<dbReference type="Proteomes" id="UP000037392">
    <property type="component" value="Unassembled WGS sequence"/>
</dbReference>
<evidence type="ECO:0000256" key="1">
    <source>
        <dbReference type="ARBA" id="ARBA00001933"/>
    </source>
</evidence>
<dbReference type="GO" id="GO:0030170">
    <property type="term" value="F:pyridoxal phosphate binding"/>
    <property type="evidence" value="ECO:0007669"/>
    <property type="project" value="InterPro"/>
</dbReference>
<feature type="region of interest" description="Disordered" evidence="3">
    <location>
        <begin position="359"/>
        <end position="412"/>
    </location>
</feature>
<accession>A0A0J9EMA9</accession>
<gene>
    <name evidence="5" type="ORF">HMPREF9470_04290</name>
</gene>
<evidence type="ECO:0000313" key="5">
    <source>
        <dbReference type="EMBL" id="KMW16790.1"/>
    </source>
</evidence>
<keyword evidence="2" id="KW-0663">Pyridoxal phosphate</keyword>
<evidence type="ECO:0000256" key="2">
    <source>
        <dbReference type="ARBA" id="ARBA00022898"/>
    </source>
</evidence>
<evidence type="ECO:0000259" key="4">
    <source>
        <dbReference type="Pfam" id="PF00155"/>
    </source>
</evidence>
<reference evidence="5 6" key="1">
    <citation type="submission" date="2011-04" db="EMBL/GenBank/DDBJ databases">
        <title>The Genome Sequence of Clostridium citroniae WAL-19142.</title>
        <authorList>
            <consortium name="The Broad Institute Genome Sequencing Platform"/>
            <person name="Earl A."/>
            <person name="Ward D."/>
            <person name="Feldgarden M."/>
            <person name="Gevers D."/>
            <person name="Warren Y.A."/>
            <person name="Tyrrell K.L."/>
            <person name="Citron D.M."/>
            <person name="Goldstein E.J."/>
            <person name="Daigneault M."/>
            <person name="Allen-Vercoe E."/>
            <person name="Young S.K."/>
            <person name="Zeng Q."/>
            <person name="Gargeya S."/>
            <person name="Fitzgerald M."/>
            <person name="Haas B."/>
            <person name="Abouelleil A."/>
            <person name="Alvarado L."/>
            <person name="Arachchi H.M."/>
            <person name="Berlin A."/>
            <person name="Brown A."/>
            <person name="Chapman S.B."/>
            <person name="Chen Z."/>
            <person name="Dunbar C."/>
            <person name="Freedman E."/>
            <person name="Gearin G."/>
            <person name="Gellesch M."/>
            <person name="Goldberg J."/>
            <person name="Griggs A."/>
            <person name="Gujja S."/>
            <person name="Heilman E.R."/>
            <person name="Heiman D."/>
            <person name="Howarth C."/>
            <person name="Larson L."/>
            <person name="Lui A."/>
            <person name="MacDonald P.J."/>
            <person name="Mehta T."/>
            <person name="Montmayeur A."/>
            <person name="Murphy C."/>
            <person name="Neiman D."/>
            <person name="Pearson M."/>
            <person name="Priest M."/>
            <person name="Roberts A."/>
            <person name="Saif S."/>
            <person name="Shea T."/>
            <person name="Shenoy N."/>
            <person name="Sisk P."/>
            <person name="Stolte C."/>
            <person name="Sykes S."/>
            <person name="White J."/>
            <person name="Yandava C."/>
            <person name="Wortman J."/>
            <person name="Nusbaum C."/>
            <person name="Birren B."/>
        </authorList>
    </citation>
    <scope>NUCLEOTIDE SEQUENCE [LARGE SCALE GENOMIC DNA]</scope>
    <source>
        <strain evidence="5 6">WAL-19142</strain>
    </source>
</reference>
<feature type="compositionally biased region" description="Polar residues" evidence="3">
    <location>
        <begin position="367"/>
        <end position="391"/>
    </location>
</feature>